<proteinExistence type="predicted"/>
<protein>
    <submittedName>
        <fullName evidence="2">Uncharacterized protein</fullName>
    </submittedName>
</protein>
<feature type="region of interest" description="Disordered" evidence="1">
    <location>
        <begin position="1"/>
        <end position="35"/>
    </location>
</feature>
<dbReference type="AlphaFoldDB" id="A0A392SFU7"/>
<evidence type="ECO:0000313" key="3">
    <source>
        <dbReference type="Proteomes" id="UP000265520"/>
    </source>
</evidence>
<evidence type="ECO:0000313" key="2">
    <source>
        <dbReference type="EMBL" id="MCI47771.1"/>
    </source>
</evidence>
<feature type="non-terminal residue" evidence="2">
    <location>
        <position position="35"/>
    </location>
</feature>
<reference evidence="2 3" key="1">
    <citation type="journal article" date="2018" name="Front. Plant Sci.">
        <title>Red Clover (Trifolium pratense) and Zigzag Clover (T. medium) - A Picture of Genomic Similarities and Differences.</title>
        <authorList>
            <person name="Dluhosova J."/>
            <person name="Istvanek J."/>
            <person name="Nedelnik J."/>
            <person name="Repkova J."/>
        </authorList>
    </citation>
    <scope>NUCLEOTIDE SEQUENCE [LARGE SCALE GENOMIC DNA]</scope>
    <source>
        <strain evidence="3">cv. 10/8</strain>
        <tissue evidence="2">Leaf</tissue>
    </source>
</reference>
<dbReference type="EMBL" id="LXQA010376846">
    <property type="protein sequence ID" value="MCI47771.1"/>
    <property type="molecule type" value="Genomic_DNA"/>
</dbReference>
<comment type="caution">
    <text evidence="2">The sequence shown here is derived from an EMBL/GenBank/DDBJ whole genome shotgun (WGS) entry which is preliminary data.</text>
</comment>
<dbReference type="Proteomes" id="UP000265520">
    <property type="component" value="Unassembled WGS sequence"/>
</dbReference>
<name>A0A392SFU7_9FABA</name>
<keyword evidence="3" id="KW-1185">Reference proteome</keyword>
<sequence>MEWKKSWISSASDAKSRISSPPQNSSSSATPVSAI</sequence>
<accession>A0A392SFU7</accession>
<organism evidence="2 3">
    <name type="scientific">Trifolium medium</name>
    <dbReference type="NCBI Taxonomy" id="97028"/>
    <lineage>
        <taxon>Eukaryota</taxon>
        <taxon>Viridiplantae</taxon>
        <taxon>Streptophyta</taxon>
        <taxon>Embryophyta</taxon>
        <taxon>Tracheophyta</taxon>
        <taxon>Spermatophyta</taxon>
        <taxon>Magnoliopsida</taxon>
        <taxon>eudicotyledons</taxon>
        <taxon>Gunneridae</taxon>
        <taxon>Pentapetalae</taxon>
        <taxon>rosids</taxon>
        <taxon>fabids</taxon>
        <taxon>Fabales</taxon>
        <taxon>Fabaceae</taxon>
        <taxon>Papilionoideae</taxon>
        <taxon>50 kb inversion clade</taxon>
        <taxon>NPAAA clade</taxon>
        <taxon>Hologalegina</taxon>
        <taxon>IRL clade</taxon>
        <taxon>Trifolieae</taxon>
        <taxon>Trifolium</taxon>
    </lineage>
</organism>
<evidence type="ECO:0000256" key="1">
    <source>
        <dbReference type="SAM" id="MobiDB-lite"/>
    </source>
</evidence>
<feature type="compositionally biased region" description="Low complexity" evidence="1">
    <location>
        <begin position="8"/>
        <end position="35"/>
    </location>
</feature>